<name>A0AAD9LK00_BABDI</name>
<comment type="caution">
    <text evidence="3">The sequence shown here is derived from an EMBL/GenBank/DDBJ whole genome shotgun (WGS) entry which is preliminary data.</text>
</comment>
<gene>
    <name evidence="3" type="ORF">X943_001085</name>
</gene>
<organism evidence="3 4">
    <name type="scientific">Babesia divergens</name>
    <dbReference type="NCBI Taxonomy" id="32595"/>
    <lineage>
        <taxon>Eukaryota</taxon>
        <taxon>Sar</taxon>
        <taxon>Alveolata</taxon>
        <taxon>Apicomplexa</taxon>
        <taxon>Aconoidasida</taxon>
        <taxon>Piroplasmida</taxon>
        <taxon>Babesiidae</taxon>
        <taxon>Babesia</taxon>
    </lineage>
</organism>
<accession>A0AAD9LK00</accession>
<feature type="domain" description="Spen paralogue and orthologue SPOC C-terminal" evidence="2">
    <location>
        <begin position="71"/>
        <end position="185"/>
    </location>
</feature>
<protein>
    <submittedName>
        <fullName evidence="3">SPOC domain containing protein</fullName>
    </submittedName>
</protein>
<proteinExistence type="predicted"/>
<reference evidence="3" key="1">
    <citation type="journal article" date="2014" name="Nucleic Acids Res.">
        <title>The evolutionary dynamics of variant antigen genes in Babesia reveal a history of genomic innovation underlying host-parasite interaction.</title>
        <authorList>
            <person name="Jackson A.P."/>
            <person name="Otto T.D."/>
            <person name="Darby A."/>
            <person name="Ramaprasad A."/>
            <person name="Xia D."/>
            <person name="Echaide I.E."/>
            <person name="Farber M."/>
            <person name="Gahlot S."/>
            <person name="Gamble J."/>
            <person name="Gupta D."/>
            <person name="Gupta Y."/>
            <person name="Jackson L."/>
            <person name="Malandrin L."/>
            <person name="Malas T.B."/>
            <person name="Moussa E."/>
            <person name="Nair M."/>
            <person name="Reid A.J."/>
            <person name="Sanders M."/>
            <person name="Sharma J."/>
            <person name="Tracey A."/>
            <person name="Quail M.A."/>
            <person name="Weir W."/>
            <person name="Wastling J.M."/>
            <person name="Hall N."/>
            <person name="Willadsen P."/>
            <person name="Lingelbach K."/>
            <person name="Shiels B."/>
            <person name="Tait A."/>
            <person name="Berriman M."/>
            <person name="Allred D.R."/>
            <person name="Pain A."/>
        </authorList>
    </citation>
    <scope>NUCLEOTIDE SEQUENCE</scope>
    <source>
        <strain evidence="3">1802A</strain>
    </source>
</reference>
<dbReference type="InterPro" id="IPR012921">
    <property type="entry name" value="SPOC_C"/>
</dbReference>
<dbReference type="Proteomes" id="UP001195914">
    <property type="component" value="Unassembled WGS sequence"/>
</dbReference>
<evidence type="ECO:0000313" key="4">
    <source>
        <dbReference type="Proteomes" id="UP001195914"/>
    </source>
</evidence>
<dbReference type="AlphaFoldDB" id="A0AAD9LK00"/>
<dbReference type="Pfam" id="PF07744">
    <property type="entry name" value="SPOC"/>
    <property type="match status" value="1"/>
</dbReference>
<keyword evidence="4" id="KW-1185">Reference proteome</keyword>
<sequence>MEIRLCDYLRHQVPHIFERDRSHLPSSTWDKDSHSSGGSRGDQPYDRRTHAGTTHDALSSSTVHGTYFRSAIWSGKLARNGNKLVDISAVVINGQCELILSEVCLCRPFMTGSKKVDIINITHRLKEEEATKSTPVAVFYLRAQHSRDTDAINEYIEYFQSKNRIGVAPLEGGNNIYICAPGTEIYARYTVDNQHHPILICILVQSSNAKPAVPPVPTPEPPVQPKQGDHDWLSQLNTITAMLGTNK</sequence>
<dbReference type="EMBL" id="JAHBMH010000024">
    <property type="protein sequence ID" value="KAK1938422.1"/>
    <property type="molecule type" value="Genomic_DNA"/>
</dbReference>
<evidence type="ECO:0000256" key="1">
    <source>
        <dbReference type="SAM" id="MobiDB-lite"/>
    </source>
</evidence>
<evidence type="ECO:0000259" key="2">
    <source>
        <dbReference type="Pfam" id="PF07744"/>
    </source>
</evidence>
<feature type="compositionally biased region" description="Basic and acidic residues" evidence="1">
    <location>
        <begin position="23"/>
        <end position="34"/>
    </location>
</feature>
<evidence type="ECO:0000313" key="3">
    <source>
        <dbReference type="EMBL" id="KAK1938422.1"/>
    </source>
</evidence>
<feature type="region of interest" description="Disordered" evidence="1">
    <location>
        <begin position="23"/>
        <end position="58"/>
    </location>
</feature>
<reference evidence="3" key="2">
    <citation type="submission" date="2021-05" db="EMBL/GenBank/DDBJ databases">
        <authorList>
            <person name="Pain A."/>
        </authorList>
    </citation>
    <scope>NUCLEOTIDE SEQUENCE</scope>
    <source>
        <strain evidence="3">1802A</strain>
    </source>
</reference>